<accession>A0A174IRN0</accession>
<dbReference type="AlphaFoldDB" id="A0A174IRN0"/>
<dbReference type="Proteomes" id="UP000095657">
    <property type="component" value="Unassembled WGS sequence"/>
</dbReference>
<protein>
    <recommendedName>
        <fullName evidence="1">DUF6808 domain-containing protein</fullName>
    </recommendedName>
</protein>
<sequence>MKFLPWILVCLLLGVIVWMQCNPHDPSTVYIKGDTVRIRDTIRDTIPKPAKRTPKRIDTVYLPILIDATTDRTVEGDSIPVLVPIVSKEYKTDNYRAIVSGYKPSLDFMEVYRDKEIITLSPLQKKKRWGLGLQTGYSYPGGWYVGVGISCNLIMW</sequence>
<name>A0A174IRN0_9BACE</name>
<organism evidence="2 3">
    <name type="scientific">Bacteroides caccae</name>
    <dbReference type="NCBI Taxonomy" id="47678"/>
    <lineage>
        <taxon>Bacteria</taxon>
        <taxon>Pseudomonadati</taxon>
        <taxon>Bacteroidota</taxon>
        <taxon>Bacteroidia</taxon>
        <taxon>Bacteroidales</taxon>
        <taxon>Bacteroidaceae</taxon>
        <taxon>Bacteroides</taxon>
    </lineage>
</organism>
<dbReference type="EMBL" id="CZAI01000002">
    <property type="protein sequence ID" value="CUO87550.1"/>
    <property type="molecule type" value="Genomic_DNA"/>
</dbReference>
<evidence type="ECO:0000259" key="1">
    <source>
        <dbReference type="Pfam" id="PF20647"/>
    </source>
</evidence>
<dbReference type="InterPro" id="IPR049214">
    <property type="entry name" value="DUF6808"/>
</dbReference>
<dbReference type="RefSeq" id="WP_008765928.1">
    <property type="nucleotide sequence ID" value="NZ_CZAI01000002.1"/>
</dbReference>
<proteinExistence type="predicted"/>
<evidence type="ECO:0000313" key="3">
    <source>
        <dbReference type="Proteomes" id="UP000095657"/>
    </source>
</evidence>
<dbReference type="STRING" id="47678.ERS852494_00963"/>
<gene>
    <name evidence="2" type="ORF">ERS852494_00963</name>
</gene>
<evidence type="ECO:0000313" key="2">
    <source>
        <dbReference type="EMBL" id="CUO87550.1"/>
    </source>
</evidence>
<reference evidence="2 3" key="1">
    <citation type="submission" date="2015-09" db="EMBL/GenBank/DDBJ databases">
        <authorList>
            <consortium name="Pathogen Informatics"/>
        </authorList>
    </citation>
    <scope>NUCLEOTIDE SEQUENCE [LARGE SCALE GENOMIC DNA]</scope>
    <source>
        <strain evidence="2 3">2789STDY5834880</strain>
    </source>
</reference>
<feature type="domain" description="DUF6808" evidence="1">
    <location>
        <begin position="77"/>
        <end position="154"/>
    </location>
</feature>
<dbReference type="Pfam" id="PF20647">
    <property type="entry name" value="DUF6808"/>
    <property type="match status" value="1"/>
</dbReference>